<proteinExistence type="predicted"/>
<evidence type="ECO:0000256" key="5">
    <source>
        <dbReference type="ARBA" id="ARBA00023002"/>
    </source>
</evidence>
<dbReference type="InterPro" id="IPR050091">
    <property type="entry name" value="PKS_NRPS_Biosynth_Enz"/>
</dbReference>
<evidence type="ECO:0000256" key="6">
    <source>
        <dbReference type="ARBA" id="ARBA00023268"/>
    </source>
</evidence>
<evidence type="ECO:0000256" key="3">
    <source>
        <dbReference type="ARBA" id="ARBA00022679"/>
    </source>
</evidence>
<accession>A0A5N6VIN5</accession>
<feature type="region of interest" description="N-terminal hotdog fold" evidence="8">
    <location>
        <begin position="1007"/>
        <end position="1139"/>
    </location>
</feature>
<dbReference type="Pfam" id="PF16197">
    <property type="entry name" value="KAsynt_C_assoc"/>
    <property type="match status" value="1"/>
</dbReference>
<dbReference type="InterPro" id="IPR011032">
    <property type="entry name" value="GroES-like_sf"/>
</dbReference>
<dbReference type="GO" id="GO:0004315">
    <property type="term" value="F:3-oxoacyl-[acyl-carrier-protein] synthase activity"/>
    <property type="evidence" value="ECO:0007669"/>
    <property type="project" value="InterPro"/>
</dbReference>
<feature type="region of interest" description="C-terminal hotdog fold" evidence="8">
    <location>
        <begin position="1164"/>
        <end position="1318"/>
    </location>
</feature>
<dbReference type="SMART" id="SM00829">
    <property type="entry name" value="PKS_ER"/>
    <property type="match status" value="1"/>
</dbReference>
<dbReference type="Proteomes" id="UP000325433">
    <property type="component" value="Unassembled WGS sequence"/>
</dbReference>
<keyword evidence="2" id="KW-0597">Phosphoprotein</keyword>
<dbReference type="GO" id="GO:0006633">
    <property type="term" value="P:fatty acid biosynthetic process"/>
    <property type="evidence" value="ECO:0007669"/>
    <property type="project" value="InterPro"/>
</dbReference>
<dbReference type="GO" id="GO:0044550">
    <property type="term" value="P:secondary metabolite biosynthetic process"/>
    <property type="evidence" value="ECO:0007669"/>
    <property type="project" value="TreeGrafter"/>
</dbReference>
<dbReference type="SUPFAM" id="SSF50129">
    <property type="entry name" value="GroES-like"/>
    <property type="match status" value="1"/>
</dbReference>
<dbReference type="Pfam" id="PF21089">
    <property type="entry name" value="PKS_DH_N"/>
    <property type="match status" value="1"/>
</dbReference>
<feature type="domain" description="PKS/mFAS DH" evidence="10">
    <location>
        <begin position="1007"/>
        <end position="1318"/>
    </location>
</feature>
<dbReference type="PANTHER" id="PTHR43775:SF29">
    <property type="entry name" value="ASPERFURANONE POLYKETIDE SYNTHASE AFOG-RELATED"/>
    <property type="match status" value="1"/>
</dbReference>
<keyword evidence="4" id="KW-0521">NADP</keyword>
<dbReference type="Gene3D" id="3.40.50.150">
    <property type="entry name" value="Vaccinia Virus protein VP39"/>
    <property type="match status" value="1"/>
</dbReference>
<dbReference type="InterPro" id="IPR032821">
    <property type="entry name" value="PKS_assoc"/>
</dbReference>
<dbReference type="SUPFAM" id="SSF53901">
    <property type="entry name" value="Thiolase-like"/>
    <property type="match status" value="1"/>
</dbReference>
<dbReference type="PROSITE" id="PS00606">
    <property type="entry name" value="KS3_1"/>
    <property type="match status" value="1"/>
</dbReference>
<evidence type="ECO:0000313" key="11">
    <source>
        <dbReference type="EMBL" id="KAE8308367.1"/>
    </source>
</evidence>
<dbReference type="InterPro" id="IPR001227">
    <property type="entry name" value="Ac_transferase_dom_sf"/>
</dbReference>
<dbReference type="InterPro" id="IPR013154">
    <property type="entry name" value="ADH-like_N"/>
</dbReference>
<dbReference type="InterPro" id="IPR036291">
    <property type="entry name" value="NAD(P)-bd_dom_sf"/>
</dbReference>
<dbReference type="Gene3D" id="3.10.129.110">
    <property type="entry name" value="Polyketide synthase dehydratase"/>
    <property type="match status" value="1"/>
</dbReference>
<dbReference type="SMART" id="SM00827">
    <property type="entry name" value="PKS_AT"/>
    <property type="match status" value="1"/>
</dbReference>
<feature type="active site" description="Proton donor; for dehydratase activity" evidence="8">
    <location>
        <position position="1227"/>
    </location>
</feature>
<dbReference type="SMART" id="SM00825">
    <property type="entry name" value="PKS_KS"/>
    <property type="match status" value="1"/>
</dbReference>
<dbReference type="CDD" id="cd00833">
    <property type="entry name" value="PKS"/>
    <property type="match status" value="1"/>
</dbReference>
<keyword evidence="12" id="KW-1185">Reference proteome</keyword>
<dbReference type="EMBL" id="ML738386">
    <property type="protein sequence ID" value="KAE8308367.1"/>
    <property type="molecule type" value="Genomic_DNA"/>
</dbReference>
<dbReference type="InterPro" id="IPR020841">
    <property type="entry name" value="PKS_Beta-ketoAc_synthase_dom"/>
</dbReference>
<dbReference type="InterPro" id="IPR013217">
    <property type="entry name" value="Methyltransf_12"/>
</dbReference>
<protein>
    <recommendedName>
        <fullName evidence="13">Polyketide synthase</fullName>
    </recommendedName>
</protein>
<evidence type="ECO:0000256" key="7">
    <source>
        <dbReference type="ARBA" id="ARBA00023315"/>
    </source>
</evidence>
<dbReference type="InterPro" id="IPR057326">
    <property type="entry name" value="KR_dom"/>
</dbReference>
<dbReference type="Pfam" id="PF08242">
    <property type="entry name" value="Methyltransf_12"/>
    <property type="match status" value="1"/>
</dbReference>
<dbReference type="InterPro" id="IPR049552">
    <property type="entry name" value="PKS_DH_N"/>
</dbReference>
<dbReference type="InterPro" id="IPR018201">
    <property type="entry name" value="Ketoacyl_synth_AS"/>
</dbReference>
<evidence type="ECO:0000256" key="4">
    <source>
        <dbReference type="ARBA" id="ARBA00022857"/>
    </source>
</evidence>
<keyword evidence="1" id="KW-0596">Phosphopantetheine</keyword>
<dbReference type="Pfam" id="PF02801">
    <property type="entry name" value="Ketoacyl-synt_C"/>
    <property type="match status" value="1"/>
</dbReference>
<keyword evidence="3" id="KW-0808">Transferase</keyword>
<feature type="active site" description="Proton acceptor; for dehydratase activity" evidence="8">
    <location>
        <position position="1039"/>
    </location>
</feature>
<keyword evidence="6" id="KW-0511">Multifunctional enzyme</keyword>
<gene>
    <name evidence="11" type="ORF">BDV41DRAFT_581548</name>
</gene>
<dbReference type="SUPFAM" id="SSF52151">
    <property type="entry name" value="FabD/lysophospholipase-like"/>
    <property type="match status" value="1"/>
</dbReference>
<dbReference type="InterPro" id="IPR056501">
    <property type="entry name" value="NAD-bd_HRPKS_sdrA"/>
</dbReference>
<dbReference type="InterPro" id="IPR042104">
    <property type="entry name" value="PKS_dehydratase_sf"/>
</dbReference>
<dbReference type="Pfam" id="PF08659">
    <property type="entry name" value="KR"/>
    <property type="match status" value="1"/>
</dbReference>
<evidence type="ECO:0000313" key="12">
    <source>
        <dbReference type="Proteomes" id="UP000325433"/>
    </source>
</evidence>
<dbReference type="Gene3D" id="3.40.50.720">
    <property type="entry name" value="NAD(P)-binding Rossmann-like Domain"/>
    <property type="match status" value="1"/>
</dbReference>
<evidence type="ECO:0000256" key="8">
    <source>
        <dbReference type="PROSITE-ProRule" id="PRU01363"/>
    </source>
</evidence>
<dbReference type="CDD" id="cd05195">
    <property type="entry name" value="enoyl_red"/>
    <property type="match status" value="1"/>
</dbReference>
<evidence type="ECO:0008006" key="13">
    <source>
        <dbReference type="Google" id="ProtNLM"/>
    </source>
</evidence>
<dbReference type="SUPFAM" id="SSF55048">
    <property type="entry name" value="Probable ACP-binding domain of malonyl-CoA ACP transacylase"/>
    <property type="match status" value="1"/>
</dbReference>
<dbReference type="Pfam" id="PF00698">
    <property type="entry name" value="Acyl_transf_1"/>
    <property type="match status" value="1"/>
</dbReference>
<dbReference type="PROSITE" id="PS52004">
    <property type="entry name" value="KS3_2"/>
    <property type="match status" value="1"/>
</dbReference>
<evidence type="ECO:0000256" key="2">
    <source>
        <dbReference type="ARBA" id="ARBA00022553"/>
    </source>
</evidence>
<dbReference type="InterPro" id="IPR014043">
    <property type="entry name" value="Acyl_transferase_dom"/>
</dbReference>
<dbReference type="SUPFAM" id="SSF51735">
    <property type="entry name" value="NAD(P)-binding Rossmann-fold domains"/>
    <property type="match status" value="2"/>
</dbReference>
<dbReference type="InterPro" id="IPR049900">
    <property type="entry name" value="PKS_mFAS_DH"/>
</dbReference>
<dbReference type="InterPro" id="IPR013968">
    <property type="entry name" value="PKS_KR"/>
</dbReference>
<dbReference type="Gene3D" id="3.40.366.10">
    <property type="entry name" value="Malonyl-Coenzyme A Acyl Carrier Protein, domain 2"/>
    <property type="match status" value="1"/>
</dbReference>
<dbReference type="Gene3D" id="3.30.70.3290">
    <property type="match status" value="1"/>
</dbReference>
<dbReference type="InterPro" id="IPR049551">
    <property type="entry name" value="PKS_DH_C"/>
</dbReference>
<dbReference type="Pfam" id="PF14765">
    <property type="entry name" value="PS-DH"/>
    <property type="match status" value="1"/>
</dbReference>
<dbReference type="GO" id="GO:0004312">
    <property type="term" value="F:fatty acid synthase activity"/>
    <property type="evidence" value="ECO:0007669"/>
    <property type="project" value="TreeGrafter"/>
</dbReference>
<dbReference type="Gene3D" id="3.90.180.10">
    <property type="entry name" value="Medium-chain alcohol dehydrogenases, catalytic domain"/>
    <property type="match status" value="1"/>
</dbReference>
<keyword evidence="7" id="KW-0012">Acyltransferase</keyword>
<dbReference type="Pfam" id="PF23114">
    <property type="entry name" value="NAD-bd_HRPKS_sdrA"/>
    <property type="match status" value="1"/>
</dbReference>
<feature type="domain" description="Ketosynthase family 3 (KS3)" evidence="9">
    <location>
        <begin position="44"/>
        <end position="470"/>
    </location>
</feature>
<dbReference type="CDD" id="cd02440">
    <property type="entry name" value="AdoMet_MTases"/>
    <property type="match status" value="1"/>
</dbReference>
<dbReference type="PANTHER" id="PTHR43775">
    <property type="entry name" value="FATTY ACID SYNTHASE"/>
    <property type="match status" value="1"/>
</dbReference>
<keyword evidence="5" id="KW-0560">Oxidoreductase</keyword>
<dbReference type="InterPro" id="IPR016036">
    <property type="entry name" value="Malonyl_transacylase_ACP-bd"/>
</dbReference>
<dbReference type="SMART" id="SM00826">
    <property type="entry name" value="PKS_DH"/>
    <property type="match status" value="1"/>
</dbReference>
<evidence type="ECO:0000256" key="1">
    <source>
        <dbReference type="ARBA" id="ARBA00022450"/>
    </source>
</evidence>
<dbReference type="GO" id="GO:0016491">
    <property type="term" value="F:oxidoreductase activity"/>
    <property type="evidence" value="ECO:0007669"/>
    <property type="project" value="UniProtKB-KW"/>
</dbReference>
<dbReference type="InterPro" id="IPR013149">
    <property type="entry name" value="ADH-like_C"/>
</dbReference>
<dbReference type="Pfam" id="PF00109">
    <property type="entry name" value="ketoacyl-synt"/>
    <property type="match status" value="1"/>
</dbReference>
<sequence>MAPHFIGDIDSSCEVSVNHPSGESGNKTLSCLSDGKVALDEDKLEPIAIVGFCFRFPDDAVNSRSFWNMMMEKRCAMTESPQDRISVPGWHHPDSRRRGQYPSRGAHYLKEDISLFDAPFFSLSADEAAALDPQQRHLLEVTYGALENAGIPMEKAVGSQTSVHVGCMNGDYRLMACKDVEMTADYDVVGINMCMNANRISWFFDFHGTSIDIDTACSSSLVAMDLACQCLQNGDTEMGIVSGTNLILSADMMQVFSNVNMLSPDSKCHSFDHRANGYGRGEGTATLVIKRLSSAIRDGDTIRAVIRSTGSNSDGLTPSGIMQPNGSAQAQLIWNTYRKAGLSMEPTRFFEAHGTGTPVGDPIECYALGEAFCGARTNNDPLIVGSVKSNIGHLEGASGVAALIKTILILESGMIPPNTNFEKVNPKIDLDFLRLKLPLEAIPWPTRGLRRASVNSFGFGGSNAHVVLDDAFHFLRDHELVGNHVTTEFPPVLSAANAPPKAPERLISMVPEPTLESPKLLVISSSSKTGVKDVALAYKLYFEGLAFSPGRFLEYMGDLAHTLNTRRSALTYKSFWVASSPSDLCSVNEKTSSVYQTFEKPVLGFVFTGQGSQWAGMGRELFHYSVFRNIIEKCEVALRGFGCPWSLREEILNDSPSSRINEPEVAQSANTALQIALVELLHDVGVQPTAVIGHSSGEIAAAYALGALSINDAMKIAYYRGVCATEVTRIEQRSGAMIAVGLSEADTRAYMDRVWDVHNRRGIYIACINSQKSVTVSGDADQVEILGRLLDADNVFARKLKIPVAYHSSHMKQVAAFYEKCMAGLCKGSAADARPGVMFSSVTGQRVQVAELRSPHYWVANLVSTVKFMDSFLSICTRSGRRTRKKLDGSHRAQLGVNILLEVGPHATLQGPIRDMLDSLPWGRDVSYFPVIRRKESAAHSFLSALGHIHCLGSLVSMDRVNRLTGSARQHYHVLTDLPQYPFDHSTSYWRESQLSKRSRLASQGRHDILGKPVMDWNPLEARWRHHIRLSEMPWVEDHIVNGTLIYPAAGMLAMAIEAADQIADPDRRVLGFQLKDVKFQRAIMVPRAADGIETNLLLRTILEGGNIASWMEFRLFSYDNDAWQENCHGHIKIDYGSVDELTEQDQDLKDWLQQDNEIAKACTTEIEHARLYERFHNCGFKFGPQFQTVLGGKFNKDHQATASIKVFQWPASQYPQAHVIHPTTLDGILHLSSAAIVASDMFGKAPTAIPTGIRSLWVAQRGLSGPSIATVHASTWKKTTHGRGHEFDVGATDEQQTRLLVQVRGLQSTVVADSTRDVSKHTNAKTTAYHISRVPDLDMLSTEQLTKYCEQALPQDPEPVDFFKELNFILYKFLDDAVQALSGDITNDHGVQPHIRRYTEWARQQRTKYHTGQLPLSRDEWADYLRNPEYFEAACQRVASANDLGYAFVHTGRNLLRILRGEQNSLQFLFTGNMMESWYSEVNNRAGCFNTWGLYLKTLAKKNPTMRILELGAGTGGSTWHILNILSVDCNDDNPLYMSYDYTDISSAFFERAAKRFAKFPRISFKNLDINEDSTVQGFQLESYDLIVAANVLHATPDIKATMQNVRKLLKPNGKVMLYEITRPEIIRSSFVAGLMEGWWASVDNSRPWSPALTVTQWDSLLKETGFTGVDIEFPDFISSECQEMAILVASASESTIDDMPGSASKPVPISFSFVIDPTSTRQKAICERAGQQLHLLYPESAIQCCSLKDCASLPALSEVTLVFIQETETPLLSDMTRETFSQIQHLVNQCNSILWVTAGGGRRLKKPEYAIVDGWARTLRNEKASRRFCTLSLDINQEIQSHQVEYIVRVIENALFKQTGPYEPEFVEINRMLHILRAEPTKQLTDDIFAASLPKQSAVSLLSEAGPVQLAFSTPGLLSSLHWADDHDAFQPLQSDEVQIDTQAVGVNFEDVQIVLGKDLQNSLGQECAGVVTQAGELSGFLPGDRVLLFGPGQFKTKARARRSAVCRIPEDISFTHAAGVSATFGTVWHILFDISRLRSSQSVLVHAGAGGIGQAAIQLAQYIGAKVFTTVSTREQKQLLIDEYGIPADHIFYSRDIRFTRGVMKLTKDHGVDVVVNVLGGEILQGSWDCVASYGHLIHIGSLSNDSFSLAQTGRQASLTHFDSSTWMRDRPEIAKGAIETVLNLIAESQLRVQSPYMTEDARSMERIFYSMQDRTAMGKTVIDLTPKVEVPTILKTKVLFKLNPDATYVIAGGLGGLGRTIARWMVDRGARNLVLLGRSGAKTTAAFELIDELSAQGVYVQTPPCDVIDPESVRQVMQKVSQTMPPVKGCVQGSMVLRDSMFSDMTYEDWRMAVECKALGSWNLEMNLPKDLDFFVMLSSASNIIGLTGQSNYAAGNSYMDGLTRYRIAHGQKAVSLDLGPMIDDGILVETAGFLDKVLAYGSLAPVTRAQLYGILNHYCNPSEQILDPDTAQLVFGISGSGDRNTLVETPLFSRLKLDNISGNSVLQGECHNKIDFRNLFQEATSLQEAREIVRRAVIDKMVHSYHLIPEDAEVDAYAPLYTFRVDSLLAVELCNWIAQEFAADIAVMEIMGGASLVMVDLTVVTRSQLTHPRWT</sequence>
<reference evidence="12" key="1">
    <citation type="submission" date="2019-04" db="EMBL/GenBank/DDBJ databases">
        <title>Friends and foes A comparative genomics studyof 23 Aspergillus species from section Flavi.</title>
        <authorList>
            <consortium name="DOE Joint Genome Institute"/>
            <person name="Kjaerbolling I."/>
            <person name="Vesth T."/>
            <person name="Frisvad J.C."/>
            <person name="Nybo J.L."/>
            <person name="Theobald S."/>
            <person name="Kildgaard S."/>
            <person name="Isbrandt T."/>
            <person name="Kuo A."/>
            <person name="Sato A."/>
            <person name="Lyhne E.K."/>
            <person name="Kogle M.E."/>
            <person name="Wiebenga A."/>
            <person name="Kun R.S."/>
            <person name="Lubbers R.J."/>
            <person name="Makela M.R."/>
            <person name="Barry K."/>
            <person name="Chovatia M."/>
            <person name="Clum A."/>
            <person name="Daum C."/>
            <person name="Haridas S."/>
            <person name="He G."/>
            <person name="LaButti K."/>
            <person name="Lipzen A."/>
            <person name="Mondo S."/>
            <person name="Riley R."/>
            <person name="Salamov A."/>
            <person name="Simmons B.A."/>
            <person name="Magnuson J.K."/>
            <person name="Henrissat B."/>
            <person name="Mortensen U.H."/>
            <person name="Larsen T.O."/>
            <person name="Devries R.P."/>
            <person name="Grigoriev I.V."/>
            <person name="Machida M."/>
            <person name="Baker S.E."/>
            <person name="Andersen M.R."/>
        </authorList>
    </citation>
    <scope>NUCLEOTIDE SEQUENCE [LARGE SCALE GENOMIC DNA]</scope>
    <source>
        <strain evidence="12">CBS 130015</strain>
    </source>
</reference>
<name>A0A5N6VIN5_9EURO</name>
<dbReference type="Gene3D" id="3.40.47.10">
    <property type="match status" value="1"/>
</dbReference>
<dbReference type="Pfam" id="PF00107">
    <property type="entry name" value="ADH_zinc_N"/>
    <property type="match status" value="1"/>
</dbReference>
<dbReference type="InterPro" id="IPR016039">
    <property type="entry name" value="Thiolase-like"/>
</dbReference>
<dbReference type="Pfam" id="PF08240">
    <property type="entry name" value="ADH_N"/>
    <property type="match status" value="1"/>
</dbReference>
<evidence type="ECO:0000259" key="10">
    <source>
        <dbReference type="PROSITE" id="PS52019"/>
    </source>
</evidence>
<dbReference type="InterPro" id="IPR014030">
    <property type="entry name" value="Ketoacyl_synth_N"/>
</dbReference>
<dbReference type="InterPro" id="IPR014031">
    <property type="entry name" value="Ketoacyl_synth_C"/>
</dbReference>
<dbReference type="InterPro" id="IPR020843">
    <property type="entry name" value="ER"/>
</dbReference>
<dbReference type="InterPro" id="IPR029063">
    <property type="entry name" value="SAM-dependent_MTases_sf"/>
</dbReference>
<organism evidence="11 12">
    <name type="scientific">Aspergillus transmontanensis</name>
    <dbReference type="NCBI Taxonomy" id="1034304"/>
    <lineage>
        <taxon>Eukaryota</taxon>
        <taxon>Fungi</taxon>
        <taxon>Dikarya</taxon>
        <taxon>Ascomycota</taxon>
        <taxon>Pezizomycotina</taxon>
        <taxon>Eurotiomycetes</taxon>
        <taxon>Eurotiomycetidae</taxon>
        <taxon>Eurotiales</taxon>
        <taxon>Aspergillaceae</taxon>
        <taxon>Aspergillus</taxon>
        <taxon>Aspergillus subgen. Circumdati</taxon>
    </lineage>
</organism>
<dbReference type="InterPro" id="IPR016035">
    <property type="entry name" value="Acyl_Trfase/lysoPLipase"/>
</dbReference>
<dbReference type="InterPro" id="IPR020807">
    <property type="entry name" value="PKS_DH"/>
</dbReference>
<dbReference type="SMART" id="SM00822">
    <property type="entry name" value="PKS_KR"/>
    <property type="match status" value="1"/>
</dbReference>
<dbReference type="SUPFAM" id="SSF53335">
    <property type="entry name" value="S-adenosyl-L-methionine-dependent methyltransferases"/>
    <property type="match status" value="1"/>
</dbReference>
<dbReference type="PROSITE" id="PS52019">
    <property type="entry name" value="PKS_MFAS_DH"/>
    <property type="match status" value="1"/>
</dbReference>
<evidence type="ECO:0000259" key="9">
    <source>
        <dbReference type="PROSITE" id="PS52004"/>
    </source>
</evidence>